<organism evidence="7 8">
    <name type="scientific">Daphnia magna</name>
    <dbReference type="NCBI Taxonomy" id="35525"/>
    <lineage>
        <taxon>Eukaryota</taxon>
        <taxon>Metazoa</taxon>
        <taxon>Ecdysozoa</taxon>
        <taxon>Arthropoda</taxon>
        <taxon>Crustacea</taxon>
        <taxon>Branchiopoda</taxon>
        <taxon>Diplostraca</taxon>
        <taxon>Cladocera</taxon>
        <taxon>Anomopoda</taxon>
        <taxon>Daphniidae</taxon>
        <taxon>Daphnia</taxon>
    </lineage>
</organism>
<evidence type="ECO:0000256" key="1">
    <source>
        <dbReference type="ARBA" id="ARBA00004275"/>
    </source>
</evidence>
<comment type="subcellular location">
    <subcellularLocation>
        <location evidence="1">Peroxisome</location>
    </subcellularLocation>
</comment>
<evidence type="ECO:0008006" key="9">
    <source>
        <dbReference type="Google" id="ProtNLM"/>
    </source>
</evidence>
<keyword evidence="3" id="KW-0436">Ligase</keyword>
<evidence type="ECO:0000259" key="5">
    <source>
        <dbReference type="Pfam" id="PF00501"/>
    </source>
</evidence>
<dbReference type="InterPro" id="IPR025110">
    <property type="entry name" value="AMP-bd_C"/>
</dbReference>
<comment type="caution">
    <text evidence="7">The sequence shown here is derived from an EMBL/GenBank/DDBJ whole genome shotgun (WGS) entry which is preliminary data.</text>
</comment>
<feature type="domain" description="AMP-dependent synthetase/ligase" evidence="5">
    <location>
        <begin position="41"/>
        <end position="418"/>
    </location>
</feature>
<dbReference type="Gene3D" id="2.30.38.10">
    <property type="entry name" value="Luciferase, Domain 3"/>
    <property type="match status" value="1"/>
</dbReference>
<dbReference type="Proteomes" id="UP001234178">
    <property type="component" value="Unassembled WGS sequence"/>
</dbReference>
<sequence length="566" mass="64726">MAQIKNKILFPNLNRNPEDEFPKQRVPDYLISKVEKLIQLHGDLELFVDWKTEASVTASQLIEDAYKIASQFKRRAYHPGDVISCLIHSDVHYFSFLLATWISYMHIAELLIKLIRSSHSRLLLCDVESAERCRAIKTECPELEEVFVLGQFEGCTPFNRLLDDEAFPRDEFERSEPYDPDETLSMVFSSGTTGEPKGILLTQQNIYSYLLTARPKANRPGMRTLFVPRIGNVMGLVFGLRDVLIYSKTYLMPTYKDEWLFDAIEQIKPERALLYLPHILAITKHPKSETSNLSSIEAVFTAGMSISKNLQRKLFLKLPSLKTFFMASSSCEIYAGDNLFYGMTEFAIGTMRPFYDYEENDHRLEELSKNHELKPDSVGHLCPMNLMKVVDENTGEILGPNQKGELCFKGPSLFKGYWNNPEATSDIVKDGWIHTGDVGYYDDDGDVFYVQRSKELIKYLGHHVIPSQLEAILKSHPAVEDAAVVGIKSEDYGELPMAYAMKKPGHDKLDARRLVNFLHDHVHDESLLRGGLVFIDEIPRNVMGKIVRHQLRDRAESEARKPSSFR</sequence>
<evidence type="ECO:0000313" key="7">
    <source>
        <dbReference type="EMBL" id="KAK4002313.1"/>
    </source>
</evidence>
<dbReference type="Gene3D" id="3.40.50.980">
    <property type="match status" value="2"/>
</dbReference>
<gene>
    <name evidence="7" type="ORF">OUZ56_004149</name>
</gene>
<reference evidence="7 8" key="1">
    <citation type="journal article" date="2023" name="Nucleic Acids Res.">
        <title>The hologenome of Daphnia magna reveals possible DNA methylation and microbiome-mediated evolution of the host genome.</title>
        <authorList>
            <person name="Chaturvedi A."/>
            <person name="Li X."/>
            <person name="Dhandapani V."/>
            <person name="Marshall H."/>
            <person name="Kissane S."/>
            <person name="Cuenca-Cambronero M."/>
            <person name="Asole G."/>
            <person name="Calvet F."/>
            <person name="Ruiz-Romero M."/>
            <person name="Marangio P."/>
            <person name="Guigo R."/>
            <person name="Rago D."/>
            <person name="Mirbahai L."/>
            <person name="Eastwood N."/>
            <person name="Colbourne J.K."/>
            <person name="Zhou J."/>
            <person name="Mallon E."/>
            <person name="Orsini L."/>
        </authorList>
    </citation>
    <scope>NUCLEOTIDE SEQUENCE [LARGE SCALE GENOMIC DNA]</scope>
    <source>
        <strain evidence="7">LRV0_1</strain>
    </source>
</reference>
<protein>
    <recommendedName>
        <fullName evidence="9">Luciferin 4-monooxygenase</fullName>
    </recommendedName>
</protein>
<name>A0ABQ9YNX0_9CRUS</name>
<evidence type="ECO:0000256" key="3">
    <source>
        <dbReference type="ARBA" id="ARBA00022598"/>
    </source>
</evidence>
<evidence type="ECO:0000259" key="6">
    <source>
        <dbReference type="Pfam" id="PF13193"/>
    </source>
</evidence>
<dbReference type="Gene3D" id="3.30.300.30">
    <property type="match status" value="1"/>
</dbReference>
<dbReference type="InterPro" id="IPR000873">
    <property type="entry name" value="AMP-dep_synth/lig_dom"/>
</dbReference>
<proteinExistence type="inferred from homology"/>
<dbReference type="PROSITE" id="PS00455">
    <property type="entry name" value="AMP_BINDING"/>
    <property type="match status" value="1"/>
</dbReference>
<dbReference type="PANTHER" id="PTHR24096:SF149">
    <property type="entry name" value="AMP-BINDING DOMAIN-CONTAINING PROTEIN-RELATED"/>
    <property type="match status" value="1"/>
</dbReference>
<dbReference type="Pfam" id="PF00501">
    <property type="entry name" value="AMP-binding"/>
    <property type="match status" value="1"/>
</dbReference>
<comment type="similarity">
    <text evidence="2">Belongs to the ATP-dependent AMP-binding enzyme family.</text>
</comment>
<feature type="domain" description="AMP-binding enzyme C-terminal" evidence="6">
    <location>
        <begin position="469"/>
        <end position="545"/>
    </location>
</feature>
<dbReference type="InterPro" id="IPR045851">
    <property type="entry name" value="AMP-bd_C_sf"/>
</dbReference>
<dbReference type="PANTHER" id="PTHR24096">
    <property type="entry name" value="LONG-CHAIN-FATTY-ACID--COA LIGASE"/>
    <property type="match status" value="1"/>
</dbReference>
<accession>A0ABQ9YNX0</accession>
<dbReference type="EMBL" id="JAOYFB010000001">
    <property type="protein sequence ID" value="KAK4002313.1"/>
    <property type="molecule type" value="Genomic_DNA"/>
</dbReference>
<keyword evidence="4" id="KW-0576">Peroxisome</keyword>
<dbReference type="InterPro" id="IPR020845">
    <property type="entry name" value="AMP-binding_CS"/>
</dbReference>
<dbReference type="Pfam" id="PF13193">
    <property type="entry name" value="AMP-binding_C"/>
    <property type="match status" value="1"/>
</dbReference>
<evidence type="ECO:0000256" key="2">
    <source>
        <dbReference type="ARBA" id="ARBA00006432"/>
    </source>
</evidence>
<keyword evidence="8" id="KW-1185">Reference proteome</keyword>
<evidence type="ECO:0000313" key="8">
    <source>
        <dbReference type="Proteomes" id="UP001234178"/>
    </source>
</evidence>
<evidence type="ECO:0000256" key="4">
    <source>
        <dbReference type="ARBA" id="ARBA00023140"/>
    </source>
</evidence>
<dbReference type="SUPFAM" id="SSF56801">
    <property type="entry name" value="Acetyl-CoA synthetase-like"/>
    <property type="match status" value="1"/>
</dbReference>